<dbReference type="EMBL" id="LAZR01000320">
    <property type="protein sequence ID" value="KKN74833.1"/>
    <property type="molecule type" value="Genomic_DNA"/>
</dbReference>
<comment type="caution">
    <text evidence="1">The sequence shown here is derived from an EMBL/GenBank/DDBJ whole genome shotgun (WGS) entry which is preliminary data.</text>
</comment>
<dbReference type="AlphaFoldDB" id="A0A0F9W9R6"/>
<proteinExistence type="predicted"/>
<gene>
    <name evidence="1" type="ORF">LCGC14_0387260</name>
</gene>
<sequence length="125" mass="13089">MQTVNGVEMIAATDKGPEWNSVFGVSGAAFKSADASSTVAVTDAPTSGKKLVITDIYIGTDTAMLIEIEEETSGTIFFSIPAAANAWIPVITRSKLKLPTADKKLHVNTDGAGNISVSAFYFSEA</sequence>
<accession>A0A0F9W9R6</accession>
<evidence type="ECO:0000313" key="1">
    <source>
        <dbReference type="EMBL" id="KKN74833.1"/>
    </source>
</evidence>
<name>A0A0F9W9R6_9ZZZZ</name>
<reference evidence="1" key="1">
    <citation type="journal article" date="2015" name="Nature">
        <title>Complex archaea that bridge the gap between prokaryotes and eukaryotes.</title>
        <authorList>
            <person name="Spang A."/>
            <person name="Saw J.H."/>
            <person name="Jorgensen S.L."/>
            <person name="Zaremba-Niedzwiedzka K."/>
            <person name="Martijn J."/>
            <person name="Lind A.E."/>
            <person name="van Eijk R."/>
            <person name="Schleper C."/>
            <person name="Guy L."/>
            <person name="Ettema T.J."/>
        </authorList>
    </citation>
    <scope>NUCLEOTIDE SEQUENCE</scope>
</reference>
<organism evidence="1">
    <name type="scientific">marine sediment metagenome</name>
    <dbReference type="NCBI Taxonomy" id="412755"/>
    <lineage>
        <taxon>unclassified sequences</taxon>
        <taxon>metagenomes</taxon>
        <taxon>ecological metagenomes</taxon>
    </lineage>
</organism>
<protein>
    <submittedName>
        <fullName evidence="1">Uncharacterized protein</fullName>
    </submittedName>
</protein>